<proteinExistence type="predicted"/>
<sequence length="142" mass="16282">MYGDAFSMLWECHAVVISGWRIADITRSNSKVPTELWKMQIKSFLYHMNSCHARIMLDQQLREQIADAFNGPDKEIARLAALPALQTKGQHHELHTMLGLCWIVHIIHKSSLVTFSGFGICNQFSDICTHFHERPLCYALLV</sequence>
<organism evidence="1 2">
    <name type="scientific">Jimgerdemannia flammicorona</name>
    <dbReference type="NCBI Taxonomy" id="994334"/>
    <lineage>
        <taxon>Eukaryota</taxon>
        <taxon>Fungi</taxon>
        <taxon>Fungi incertae sedis</taxon>
        <taxon>Mucoromycota</taxon>
        <taxon>Mucoromycotina</taxon>
        <taxon>Endogonomycetes</taxon>
        <taxon>Endogonales</taxon>
        <taxon>Endogonaceae</taxon>
        <taxon>Jimgerdemannia</taxon>
    </lineage>
</organism>
<keyword evidence="2" id="KW-1185">Reference proteome</keyword>
<reference evidence="1 2" key="1">
    <citation type="journal article" date="2018" name="New Phytol.">
        <title>Phylogenomics of Endogonaceae and evolution of mycorrhizas within Mucoromycota.</title>
        <authorList>
            <person name="Chang Y."/>
            <person name="Desiro A."/>
            <person name="Na H."/>
            <person name="Sandor L."/>
            <person name="Lipzen A."/>
            <person name="Clum A."/>
            <person name="Barry K."/>
            <person name="Grigoriev I.V."/>
            <person name="Martin F.M."/>
            <person name="Stajich J.E."/>
            <person name="Smith M.E."/>
            <person name="Bonito G."/>
            <person name="Spatafora J.W."/>
        </authorList>
    </citation>
    <scope>NUCLEOTIDE SEQUENCE [LARGE SCALE GENOMIC DNA]</scope>
    <source>
        <strain evidence="1 2">AD002</strain>
    </source>
</reference>
<dbReference type="Proteomes" id="UP000274822">
    <property type="component" value="Unassembled WGS sequence"/>
</dbReference>
<comment type="caution">
    <text evidence="1">The sequence shown here is derived from an EMBL/GenBank/DDBJ whole genome shotgun (WGS) entry which is preliminary data.</text>
</comment>
<accession>A0A433Q609</accession>
<gene>
    <name evidence="1" type="ORF">BC938DRAFT_472498</name>
</gene>
<dbReference type="EMBL" id="RBNJ01013656">
    <property type="protein sequence ID" value="RUS25199.1"/>
    <property type="molecule type" value="Genomic_DNA"/>
</dbReference>
<name>A0A433Q609_9FUNG</name>
<dbReference type="AlphaFoldDB" id="A0A433Q609"/>
<evidence type="ECO:0000313" key="1">
    <source>
        <dbReference type="EMBL" id="RUS25199.1"/>
    </source>
</evidence>
<evidence type="ECO:0000313" key="2">
    <source>
        <dbReference type="Proteomes" id="UP000274822"/>
    </source>
</evidence>
<protein>
    <submittedName>
        <fullName evidence="1">Uncharacterized protein</fullName>
    </submittedName>
</protein>